<comment type="caution">
    <text evidence="3">The sequence shown here is derived from an EMBL/GenBank/DDBJ whole genome shotgun (WGS) entry which is preliminary data.</text>
</comment>
<dbReference type="AlphaFoldDB" id="A0AAE4MFX7"/>
<accession>A0AAE4MFX7</accession>
<dbReference type="SUPFAM" id="SSF53927">
    <property type="entry name" value="Cytidine deaminase-like"/>
    <property type="match status" value="1"/>
</dbReference>
<keyword evidence="4" id="KW-1185">Reference proteome</keyword>
<evidence type="ECO:0000256" key="2">
    <source>
        <dbReference type="ARBA" id="ARBA00023150"/>
    </source>
</evidence>
<dbReference type="InterPro" id="IPR016193">
    <property type="entry name" value="Cytidine_deaminase-like"/>
</dbReference>
<keyword evidence="1" id="KW-0963">Cytoplasm</keyword>
<dbReference type="InterPro" id="IPR003786">
    <property type="entry name" value="FdhD"/>
</dbReference>
<reference evidence="3 4" key="1">
    <citation type="submission" date="2023-06" db="EMBL/GenBank/DDBJ databases">
        <title>Genome sequence of Methancorpusculaceae sp. Cs1.</title>
        <authorList>
            <person name="Protasov E."/>
            <person name="Platt K."/>
            <person name="Poehlein A."/>
            <person name="Daniel R."/>
            <person name="Brune A."/>
        </authorList>
    </citation>
    <scope>NUCLEOTIDE SEQUENCE [LARGE SCALE GENOMIC DNA]</scope>
    <source>
        <strain evidence="3 4">Cs1</strain>
    </source>
</reference>
<evidence type="ECO:0000313" key="3">
    <source>
        <dbReference type="EMBL" id="MDV0443370.1"/>
    </source>
</evidence>
<sequence>MTIFSGLLPEQPFALTVNGRNLLSILMMPNDLEEFAYGYLATEAIIPSDEIESVMIDGQTIGVLTTNPFKVLLPKRAVVSGCGGTASYLDPAKLPVLGKGITAPSSLLTADFPDDILSLGGYSAAARFLDGETFLASDLSQHTALDKVTGLVLKNGRELADAILLLSGKVTADTVRKTLNAGYSVLVSCLPPTALAVQLADSCGLTLMCLPKKVYTHSERIR</sequence>
<dbReference type="EMBL" id="JAWDKB010000003">
    <property type="protein sequence ID" value="MDV0443370.1"/>
    <property type="molecule type" value="Genomic_DNA"/>
</dbReference>
<dbReference type="GO" id="GO:0016783">
    <property type="term" value="F:sulfurtransferase activity"/>
    <property type="evidence" value="ECO:0007669"/>
    <property type="project" value="InterPro"/>
</dbReference>
<evidence type="ECO:0000313" key="4">
    <source>
        <dbReference type="Proteomes" id="UP001283212"/>
    </source>
</evidence>
<proteinExistence type="predicted"/>
<organism evidence="3 4">
    <name type="scientific">Methanorbis rubei</name>
    <dbReference type="NCBI Taxonomy" id="3028300"/>
    <lineage>
        <taxon>Archaea</taxon>
        <taxon>Methanobacteriati</taxon>
        <taxon>Methanobacteriota</taxon>
        <taxon>Stenosarchaea group</taxon>
        <taxon>Methanomicrobia</taxon>
        <taxon>Methanomicrobiales</taxon>
        <taxon>Methanocorpusculaceae</taxon>
        <taxon>Methanorbis</taxon>
    </lineage>
</organism>
<dbReference type="Gene3D" id="3.40.140.10">
    <property type="entry name" value="Cytidine Deaminase, domain 2"/>
    <property type="match status" value="1"/>
</dbReference>
<keyword evidence="2" id="KW-0501">Molybdenum cofactor biosynthesis</keyword>
<dbReference type="GO" id="GO:0006777">
    <property type="term" value="P:Mo-molybdopterin cofactor biosynthetic process"/>
    <property type="evidence" value="ECO:0007669"/>
    <property type="project" value="UniProtKB-KW"/>
</dbReference>
<dbReference type="PANTHER" id="PTHR30592">
    <property type="entry name" value="FORMATE DEHYDROGENASE"/>
    <property type="match status" value="1"/>
</dbReference>
<gene>
    <name evidence="3" type="primary">fdhD_1</name>
    <name evidence="3" type="ORF">McpCs1_07430</name>
</gene>
<dbReference type="RefSeq" id="WP_338095898.1">
    <property type="nucleotide sequence ID" value="NZ_JAWDKB010000003.1"/>
</dbReference>
<evidence type="ECO:0000256" key="1">
    <source>
        <dbReference type="ARBA" id="ARBA00022490"/>
    </source>
</evidence>
<dbReference type="Pfam" id="PF02634">
    <property type="entry name" value="FdhD-NarQ"/>
    <property type="match status" value="1"/>
</dbReference>
<dbReference type="Proteomes" id="UP001283212">
    <property type="component" value="Unassembled WGS sequence"/>
</dbReference>
<name>A0AAE4MFX7_9EURY</name>
<dbReference type="Gene3D" id="3.10.20.10">
    <property type="match status" value="1"/>
</dbReference>
<dbReference type="PANTHER" id="PTHR30592:SF1">
    <property type="entry name" value="SULFUR CARRIER PROTEIN FDHD"/>
    <property type="match status" value="1"/>
</dbReference>
<protein>
    <submittedName>
        <fullName evidence="3">Sulfur carrier protein FdhD</fullName>
    </submittedName>
</protein>